<dbReference type="InterPro" id="IPR033738">
    <property type="entry name" value="AsnB_N"/>
</dbReference>
<keyword evidence="15" id="KW-1185">Reference proteome</keyword>
<comment type="pathway">
    <text evidence="9">Amino-acid biosynthesis.</text>
</comment>
<accession>A0A1I2AJM3</accession>
<dbReference type="InterPro" id="IPR014729">
    <property type="entry name" value="Rossmann-like_a/b/a_fold"/>
</dbReference>
<dbReference type="CDD" id="cd01991">
    <property type="entry name" value="Asn_synthase_B_C"/>
    <property type="match status" value="1"/>
</dbReference>
<keyword evidence="8" id="KW-0315">Glutamine amidotransferase</keyword>
<feature type="domain" description="Glutamine amidotransferase type-2" evidence="13">
    <location>
        <begin position="2"/>
        <end position="181"/>
    </location>
</feature>
<dbReference type="RefSeq" id="WP_090087437.1">
    <property type="nucleotide sequence ID" value="NZ_FOMR01000016.1"/>
</dbReference>
<dbReference type="NCBIfam" id="NF006949">
    <property type="entry name" value="PRK09431.1"/>
    <property type="match status" value="1"/>
</dbReference>
<dbReference type="Gene3D" id="3.40.50.620">
    <property type="entry name" value="HUPs"/>
    <property type="match status" value="1"/>
</dbReference>
<dbReference type="SUPFAM" id="SSF52402">
    <property type="entry name" value="Adenine nucleotide alpha hydrolases-like"/>
    <property type="match status" value="1"/>
</dbReference>
<dbReference type="Proteomes" id="UP000199474">
    <property type="component" value="Unassembled WGS sequence"/>
</dbReference>
<feature type="binding site" evidence="11">
    <location>
        <position position="94"/>
    </location>
    <ligand>
        <name>L-glutamine</name>
        <dbReference type="ChEBI" id="CHEBI:58359"/>
    </ligand>
</feature>
<protein>
    <recommendedName>
        <fullName evidence="2">asparagine synthase (glutamine-hydrolyzing)</fullName>
        <ecNumber evidence="2">6.3.5.4</ecNumber>
    </recommendedName>
</protein>
<evidence type="ECO:0000256" key="5">
    <source>
        <dbReference type="ARBA" id="ARBA00022741"/>
    </source>
</evidence>
<dbReference type="SUPFAM" id="SSF56235">
    <property type="entry name" value="N-terminal nucleophile aminohydrolases (Ntn hydrolases)"/>
    <property type="match status" value="1"/>
</dbReference>
<keyword evidence="5 11" id="KW-0547">Nucleotide-binding</keyword>
<dbReference type="InterPro" id="IPR006426">
    <property type="entry name" value="Asn_synth_AEB"/>
</dbReference>
<dbReference type="Pfam" id="PF00733">
    <property type="entry name" value="Asn_synthase"/>
    <property type="match status" value="2"/>
</dbReference>
<dbReference type="GO" id="GO:0005829">
    <property type="term" value="C:cytosol"/>
    <property type="evidence" value="ECO:0007669"/>
    <property type="project" value="TreeGrafter"/>
</dbReference>
<comment type="similarity">
    <text evidence="1">Belongs to the asparagine synthetase family.</text>
</comment>
<evidence type="ECO:0000256" key="3">
    <source>
        <dbReference type="ARBA" id="ARBA00022598"/>
    </source>
</evidence>
<keyword evidence="4" id="KW-0028">Amino-acid biosynthesis</keyword>
<feature type="binding site" evidence="11">
    <location>
        <position position="259"/>
    </location>
    <ligand>
        <name>ATP</name>
        <dbReference type="ChEBI" id="CHEBI:30616"/>
    </ligand>
</feature>
<proteinExistence type="inferred from homology"/>
<dbReference type="EC" id="6.3.5.4" evidence="2"/>
<dbReference type="EMBL" id="FOMR01000016">
    <property type="protein sequence ID" value="SFE44112.1"/>
    <property type="molecule type" value="Genomic_DNA"/>
</dbReference>
<feature type="binding site" evidence="11">
    <location>
        <begin position="333"/>
        <end position="334"/>
    </location>
    <ligand>
        <name>ATP</name>
        <dbReference type="ChEBI" id="CHEBI:30616"/>
    </ligand>
</feature>
<evidence type="ECO:0000256" key="2">
    <source>
        <dbReference type="ARBA" id="ARBA00012737"/>
    </source>
</evidence>
<dbReference type="GO" id="GO:0005524">
    <property type="term" value="F:ATP binding"/>
    <property type="evidence" value="ECO:0007669"/>
    <property type="project" value="UniProtKB-KW"/>
</dbReference>
<sequence>MSGIFAMTGSIADGEVREVLKSMHHRGPDEGDEIILDSFHLAHQRLSIVGVNKGKQPIANADNTKWIVADGEIYNYLDLKKQISDKTIFLTESDAEVPLKLYEQQGSKAVKHLDGMFAFVIVDTENDTFLAARDTLGSKPLYYGENDAGNMIFASELKALYKVTEDVNEFPSGSYYTPEEGFVMYREIQQPDSLEIFSESELPQMMDGIRHHLESAVQKHLTADVEVGVLLSGGLDSSLIALLAQENRKRKEPLKSFCVGSADSEDVKRARQVAKEIGSVHEEYIFDEKDMIDHLPEVIYHLESFDSSLVRSAIPSYFVSRLAAEHGVKVILSGEGADELFSGYQYLKGINNTEKLNQELVRIINTMHNINLQRGDRMSMAHSVELRVPFLDLEFIEYALKIPAELKLNAAQIEKWILRKAYDGRLSDNIIWRDKAEFSEGSGALDILESYAEGKFSDGELNRANAENEWVRSKQELLYYNIFKKYFPQQSVLATVGHWATV</sequence>
<dbReference type="InterPro" id="IPR029055">
    <property type="entry name" value="Ntn_hydrolases_N"/>
</dbReference>
<dbReference type="NCBIfam" id="TIGR01536">
    <property type="entry name" value="asn_synth_AEB"/>
    <property type="match status" value="1"/>
</dbReference>
<dbReference type="PROSITE" id="PS51278">
    <property type="entry name" value="GATASE_TYPE_2"/>
    <property type="match status" value="1"/>
</dbReference>
<dbReference type="Pfam" id="PF13537">
    <property type="entry name" value="GATase_7"/>
    <property type="match status" value="1"/>
</dbReference>
<keyword evidence="3" id="KW-0436">Ligase</keyword>
<dbReference type="Gene3D" id="3.60.20.10">
    <property type="entry name" value="Glutamine Phosphoribosylpyrophosphate, subunit 1, domain 1"/>
    <property type="match status" value="1"/>
</dbReference>
<evidence type="ECO:0000256" key="12">
    <source>
        <dbReference type="PIRSR" id="PIRSR001589-3"/>
    </source>
</evidence>
<keyword evidence="7" id="KW-0061">Asparagine biosynthesis</keyword>
<gene>
    <name evidence="14" type="ORF">SAMN05216238_11631</name>
</gene>
<reference evidence="15" key="1">
    <citation type="submission" date="2016-10" db="EMBL/GenBank/DDBJ databases">
        <authorList>
            <person name="Varghese N."/>
            <person name="Submissions S."/>
        </authorList>
    </citation>
    <scope>NUCLEOTIDE SEQUENCE [LARGE SCALE GENOMIC DNA]</scope>
    <source>
        <strain evidence="15">DSM 22530</strain>
    </source>
</reference>
<dbReference type="AlphaFoldDB" id="A0A1I2AJM3"/>
<feature type="site" description="Important for beta-aspartyl-AMP intermediate formation" evidence="12">
    <location>
        <position position="335"/>
    </location>
</feature>
<evidence type="ECO:0000256" key="7">
    <source>
        <dbReference type="ARBA" id="ARBA00022888"/>
    </source>
</evidence>
<evidence type="ECO:0000313" key="14">
    <source>
        <dbReference type="EMBL" id="SFE44112.1"/>
    </source>
</evidence>
<evidence type="ECO:0000256" key="10">
    <source>
        <dbReference type="ARBA" id="ARBA00048741"/>
    </source>
</evidence>
<evidence type="ECO:0000256" key="9">
    <source>
        <dbReference type="ARBA" id="ARBA00029440"/>
    </source>
</evidence>
<dbReference type="PIRSF" id="PIRSF001589">
    <property type="entry name" value="Asn_synthetase_glu-h"/>
    <property type="match status" value="1"/>
</dbReference>
<dbReference type="PANTHER" id="PTHR11772:SF2">
    <property type="entry name" value="ASPARAGINE SYNTHETASE [GLUTAMINE-HYDROLYZING]"/>
    <property type="match status" value="1"/>
</dbReference>
<evidence type="ECO:0000256" key="4">
    <source>
        <dbReference type="ARBA" id="ARBA00022605"/>
    </source>
</evidence>
<evidence type="ECO:0000256" key="8">
    <source>
        <dbReference type="ARBA" id="ARBA00022962"/>
    </source>
</evidence>
<dbReference type="CDD" id="cd00712">
    <property type="entry name" value="AsnB"/>
    <property type="match status" value="1"/>
</dbReference>
<dbReference type="InterPro" id="IPR050795">
    <property type="entry name" value="Asn_Synthetase"/>
</dbReference>
<evidence type="ECO:0000259" key="13">
    <source>
        <dbReference type="PROSITE" id="PS51278"/>
    </source>
</evidence>
<dbReference type="InterPro" id="IPR017932">
    <property type="entry name" value="GATase_2_dom"/>
</dbReference>
<organism evidence="14 15">
    <name type="scientific">Lentibacillus persicus</name>
    <dbReference type="NCBI Taxonomy" id="640948"/>
    <lineage>
        <taxon>Bacteria</taxon>
        <taxon>Bacillati</taxon>
        <taxon>Bacillota</taxon>
        <taxon>Bacilli</taxon>
        <taxon>Bacillales</taxon>
        <taxon>Bacillaceae</taxon>
        <taxon>Lentibacillus</taxon>
    </lineage>
</organism>
<dbReference type="PANTHER" id="PTHR11772">
    <property type="entry name" value="ASPARAGINE SYNTHETASE"/>
    <property type="match status" value="1"/>
</dbReference>
<evidence type="ECO:0000313" key="15">
    <source>
        <dbReference type="Proteomes" id="UP000199474"/>
    </source>
</evidence>
<evidence type="ECO:0000256" key="6">
    <source>
        <dbReference type="ARBA" id="ARBA00022840"/>
    </source>
</evidence>
<evidence type="ECO:0000256" key="11">
    <source>
        <dbReference type="PIRSR" id="PIRSR001589-2"/>
    </source>
</evidence>
<name>A0A1I2AJM3_9BACI</name>
<comment type="catalytic activity">
    <reaction evidence="10">
        <text>L-aspartate + L-glutamine + ATP + H2O = L-asparagine + L-glutamate + AMP + diphosphate + H(+)</text>
        <dbReference type="Rhea" id="RHEA:12228"/>
        <dbReference type="ChEBI" id="CHEBI:15377"/>
        <dbReference type="ChEBI" id="CHEBI:15378"/>
        <dbReference type="ChEBI" id="CHEBI:29985"/>
        <dbReference type="ChEBI" id="CHEBI:29991"/>
        <dbReference type="ChEBI" id="CHEBI:30616"/>
        <dbReference type="ChEBI" id="CHEBI:33019"/>
        <dbReference type="ChEBI" id="CHEBI:58048"/>
        <dbReference type="ChEBI" id="CHEBI:58359"/>
        <dbReference type="ChEBI" id="CHEBI:456215"/>
        <dbReference type="EC" id="6.3.5.4"/>
    </reaction>
</comment>
<evidence type="ECO:0000256" key="1">
    <source>
        <dbReference type="ARBA" id="ARBA00005752"/>
    </source>
</evidence>
<dbReference type="InterPro" id="IPR001962">
    <property type="entry name" value="Asn_synthase"/>
</dbReference>
<feature type="binding site" evidence="11">
    <location>
        <position position="230"/>
    </location>
    <ligand>
        <name>ATP</name>
        <dbReference type="ChEBI" id="CHEBI:30616"/>
    </ligand>
</feature>
<dbReference type="GO" id="GO:0006529">
    <property type="term" value="P:asparagine biosynthetic process"/>
    <property type="evidence" value="ECO:0007669"/>
    <property type="project" value="UniProtKB-KW"/>
</dbReference>
<dbReference type="OrthoDB" id="9763290at2"/>
<keyword evidence="6 11" id="KW-0067">ATP-binding</keyword>
<dbReference type="STRING" id="640948.SAMN05216238_11631"/>
<dbReference type="GO" id="GO:0004066">
    <property type="term" value="F:asparagine synthase (glutamine-hydrolyzing) activity"/>
    <property type="evidence" value="ECO:0007669"/>
    <property type="project" value="UniProtKB-EC"/>
</dbReference>